<proteinExistence type="predicted"/>
<keyword evidence="3" id="KW-1185">Reference proteome</keyword>
<reference evidence="2 3" key="1">
    <citation type="journal article" date="2013" name="Curr. Biol.">
        <title>The Genome of the Foraminiferan Reticulomyxa filosa.</title>
        <authorList>
            <person name="Glockner G."/>
            <person name="Hulsmann N."/>
            <person name="Schleicher M."/>
            <person name="Noegel A.A."/>
            <person name="Eichinger L."/>
            <person name="Gallinger C."/>
            <person name="Pawlowski J."/>
            <person name="Sierra R."/>
            <person name="Euteneuer U."/>
            <person name="Pillet L."/>
            <person name="Moustafa A."/>
            <person name="Platzer M."/>
            <person name="Groth M."/>
            <person name="Szafranski K."/>
            <person name="Schliwa M."/>
        </authorList>
    </citation>
    <scope>NUCLEOTIDE SEQUENCE [LARGE SCALE GENOMIC DNA]</scope>
</reference>
<dbReference type="EMBL" id="ASPP01017537">
    <property type="protein sequence ID" value="ETO16969.1"/>
    <property type="molecule type" value="Genomic_DNA"/>
</dbReference>
<protein>
    <submittedName>
        <fullName evidence="2">Uncharacterized protein</fullName>
    </submittedName>
</protein>
<accession>X6MT22</accession>
<gene>
    <name evidence="2" type="ORF">RFI_20368</name>
</gene>
<sequence length="300" mass="33677">MQFKNLFFFFKKKKKNERSQGMTPVGLDDVLDLKDDNQSEIMDAQEILQEINITPIASSLLIGAISEVGQLNRRATENAPSPPKKTQITNTKTSTDLLTGPKSPTRLFSKRKSSPLPVRNESETLFRFDRIILGTDNLPKIKENVCDVIHELTILMIGESRTGKTSLVKRFVAGGFNGKYKRSVGFKEYHCDCIVPIELHERTLADTNMDTDNALDTDHVLDMSDHLDAKRQSISEQISNDLSKDDLQQLLTLANFHEGQALLDSSDDEAEAGPGRHNTNNPSVSLLSYIIQFKNKRNSQ</sequence>
<dbReference type="AlphaFoldDB" id="X6MT22"/>
<evidence type="ECO:0000313" key="2">
    <source>
        <dbReference type="EMBL" id="ETO16969.1"/>
    </source>
</evidence>
<organism evidence="2 3">
    <name type="scientific">Reticulomyxa filosa</name>
    <dbReference type="NCBI Taxonomy" id="46433"/>
    <lineage>
        <taxon>Eukaryota</taxon>
        <taxon>Sar</taxon>
        <taxon>Rhizaria</taxon>
        <taxon>Retaria</taxon>
        <taxon>Foraminifera</taxon>
        <taxon>Monothalamids</taxon>
        <taxon>Reticulomyxidae</taxon>
        <taxon>Reticulomyxa</taxon>
    </lineage>
</organism>
<dbReference type="Pfam" id="PF08477">
    <property type="entry name" value="Roc"/>
    <property type="match status" value="1"/>
</dbReference>
<name>X6MT22_RETFI</name>
<evidence type="ECO:0000313" key="3">
    <source>
        <dbReference type="Proteomes" id="UP000023152"/>
    </source>
</evidence>
<dbReference type="SUPFAM" id="SSF52540">
    <property type="entry name" value="P-loop containing nucleoside triphosphate hydrolases"/>
    <property type="match status" value="1"/>
</dbReference>
<dbReference type="Gene3D" id="3.40.50.300">
    <property type="entry name" value="P-loop containing nucleotide triphosphate hydrolases"/>
    <property type="match status" value="1"/>
</dbReference>
<comment type="caution">
    <text evidence="2">The sequence shown here is derived from an EMBL/GenBank/DDBJ whole genome shotgun (WGS) entry which is preliminary data.</text>
</comment>
<evidence type="ECO:0000256" key="1">
    <source>
        <dbReference type="SAM" id="MobiDB-lite"/>
    </source>
</evidence>
<feature type="region of interest" description="Disordered" evidence="1">
    <location>
        <begin position="74"/>
        <end position="115"/>
    </location>
</feature>
<feature type="compositionally biased region" description="Polar residues" evidence="1">
    <location>
        <begin position="84"/>
        <end position="97"/>
    </location>
</feature>
<dbReference type="Proteomes" id="UP000023152">
    <property type="component" value="Unassembled WGS sequence"/>
</dbReference>
<dbReference type="InterPro" id="IPR027417">
    <property type="entry name" value="P-loop_NTPase"/>
</dbReference>